<evidence type="ECO:0000256" key="2">
    <source>
        <dbReference type="ARBA" id="ARBA00023180"/>
    </source>
</evidence>
<dbReference type="InterPro" id="IPR001747">
    <property type="entry name" value="Vitellogenin_N"/>
</dbReference>
<feature type="domain" description="Vitellogenin" evidence="3">
    <location>
        <begin position="184"/>
        <end position="371"/>
    </location>
</feature>
<dbReference type="InterPro" id="IPR011030">
    <property type="entry name" value="Lipovitellin_superhlx_dom"/>
</dbReference>
<dbReference type="GeneID" id="108253607"/>
<protein>
    <submittedName>
        <fullName evidence="5">Uncharacterized protein LOC108253607</fullName>
    </submittedName>
</protein>
<dbReference type="PaxDb" id="121845-A0A3Q0JCN9"/>
<accession>A0A3Q0JCN9</accession>
<reference evidence="5" key="1">
    <citation type="submission" date="2025-08" db="UniProtKB">
        <authorList>
            <consortium name="RefSeq"/>
        </authorList>
    </citation>
    <scope>IDENTIFICATION</scope>
</reference>
<proteinExistence type="predicted"/>
<dbReference type="STRING" id="121845.A0A3Q0JCN9"/>
<dbReference type="AlphaFoldDB" id="A0A3Q0JCN9"/>
<sequence length="382" mass="42371">MAALLPLGSLIYRYCSTELSKSDGVRMAALLPLGSLIYRYCSTELSKSDGVRVAALLPLGSLIYRYCSTVDCQEDETVRSIMRALDYSLPPFCRTYTNKDTLVTSATLKAIGNAGIYTSNLKSCMFEPIGHLEVRLNAIRSLRKVPCSDVHNSNALVYFAFSNNIFRKILLCFRSEQSCAQDFTPSSRILSSAQCEETHVLKPFSQGMQGASILVKQRLTHLVTRNSDELDLSYDDDQISGIFTTLVYATPSTSLLDTSTESSATHEDDSMLRQLLPQFAVLSKSLRVGVGDSIPDAYLEFLTSLRSVSANVMDKLLFTTEVLDRTLLLTLIAQAGTEESLDFLIQQHDYHAISDAEMNRLLPEIQTYQTPSGFSVEKLHVS</sequence>
<evidence type="ECO:0000313" key="5">
    <source>
        <dbReference type="RefSeq" id="XP_026686206.1"/>
    </source>
</evidence>
<organism evidence="4 5">
    <name type="scientific">Diaphorina citri</name>
    <name type="common">Asian citrus psyllid</name>
    <dbReference type="NCBI Taxonomy" id="121845"/>
    <lineage>
        <taxon>Eukaryota</taxon>
        <taxon>Metazoa</taxon>
        <taxon>Ecdysozoa</taxon>
        <taxon>Arthropoda</taxon>
        <taxon>Hexapoda</taxon>
        <taxon>Insecta</taxon>
        <taxon>Pterygota</taxon>
        <taxon>Neoptera</taxon>
        <taxon>Paraneoptera</taxon>
        <taxon>Hemiptera</taxon>
        <taxon>Sternorrhyncha</taxon>
        <taxon>Psylloidea</taxon>
        <taxon>Psyllidae</taxon>
        <taxon>Diaphorininae</taxon>
        <taxon>Diaphorina</taxon>
    </lineage>
</organism>
<dbReference type="Proteomes" id="UP000079169">
    <property type="component" value="Unplaced"/>
</dbReference>
<dbReference type="KEGG" id="dci:108253607"/>
<dbReference type="RefSeq" id="XP_026686206.1">
    <property type="nucleotide sequence ID" value="XM_026830405.1"/>
</dbReference>
<dbReference type="SUPFAM" id="SSF48431">
    <property type="entry name" value="Lipovitellin-phosvitin complex, superhelical domain"/>
    <property type="match status" value="1"/>
</dbReference>
<dbReference type="GO" id="GO:0005319">
    <property type="term" value="F:lipid transporter activity"/>
    <property type="evidence" value="ECO:0007669"/>
    <property type="project" value="InterPro"/>
</dbReference>
<keyword evidence="1" id="KW-1015">Disulfide bond</keyword>
<dbReference type="InterPro" id="IPR050733">
    <property type="entry name" value="Vitellogenin/Apolipophorin"/>
</dbReference>
<keyword evidence="2" id="KW-0325">Glycoprotein</keyword>
<evidence type="ECO:0000256" key="1">
    <source>
        <dbReference type="ARBA" id="ARBA00023157"/>
    </source>
</evidence>
<dbReference type="Gene3D" id="1.25.10.20">
    <property type="entry name" value="Vitellinogen, superhelical"/>
    <property type="match status" value="2"/>
</dbReference>
<name>A0A3Q0JCN9_DIACI</name>
<dbReference type="PANTHER" id="PTHR23345:SF15">
    <property type="entry name" value="VITELLOGENIN 1-RELATED"/>
    <property type="match status" value="1"/>
</dbReference>
<keyword evidence="4" id="KW-1185">Reference proteome</keyword>
<evidence type="ECO:0000313" key="4">
    <source>
        <dbReference type="Proteomes" id="UP000079169"/>
    </source>
</evidence>
<dbReference type="Pfam" id="PF01347">
    <property type="entry name" value="Vitellogenin_N"/>
    <property type="match status" value="1"/>
</dbReference>
<gene>
    <name evidence="5" type="primary">LOC108253607</name>
</gene>
<evidence type="ECO:0000259" key="3">
    <source>
        <dbReference type="Pfam" id="PF01347"/>
    </source>
</evidence>
<dbReference type="PANTHER" id="PTHR23345">
    <property type="entry name" value="VITELLOGENIN-RELATED"/>
    <property type="match status" value="1"/>
</dbReference>